<dbReference type="OrthoDB" id="1750859at2"/>
<dbReference type="RefSeq" id="WP_073183090.1">
    <property type="nucleotide sequence ID" value="NZ_FQXI01000001.1"/>
</dbReference>
<proteinExistence type="predicted"/>
<gene>
    <name evidence="1" type="ORF">SAMN02745245_00308</name>
</gene>
<evidence type="ECO:0000313" key="2">
    <source>
        <dbReference type="Proteomes" id="UP000184032"/>
    </source>
</evidence>
<organism evidence="1 2">
    <name type="scientific">Anaerosphaera aminiphila DSM 21120</name>
    <dbReference type="NCBI Taxonomy" id="1120995"/>
    <lineage>
        <taxon>Bacteria</taxon>
        <taxon>Bacillati</taxon>
        <taxon>Bacillota</taxon>
        <taxon>Tissierellia</taxon>
        <taxon>Tissierellales</taxon>
        <taxon>Peptoniphilaceae</taxon>
        <taxon>Anaerosphaera</taxon>
    </lineage>
</organism>
<evidence type="ECO:0008006" key="3">
    <source>
        <dbReference type="Google" id="ProtNLM"/>
    </source>
</evidence>
<keyword evidence="2" id="KW-1185">Reference proteome</keyword>
<accession>A0A1M5PFT2</accession>
<evidence type="ECO:0000313" key="1">
    <source>
        <dbReference type="EMBL" id="SHH00588.1"/>
    </source>
</evidence>
<dbReference type="EMBL" id="FQXI01000001">
    <property type="protein sequence ID" value="SHH00588.1"/>
    <property type="molecule type" value="Genomic_DNA"/>
</dbReference>
<sequence>MDNKTIDEKKISEIEENLNKNEFKLEVQYVELGKILLEITQNKQKKIDTIMDEIIKNKIKLASLKNEIQCSNCMTYNTSDSKYCKFCGSKLNEQIERKNDNE</sequence>
<reference evidence="1 2" key="1">
    <citation type="submission" date="2016-11" db="EMBL/GenBank/DDBJ databases">
        <authorList>
            <person name="Jaros S."/>
            <person name="Januszkiewicz K."/>
            <person name="Wedrychowicz H."/>
        </authorList>
    </citation>
    <scope>NUCLEOTIDE SEQUENCE [LARGE SCALE GENOMIC DNA]</scope>
    <source>
        <strain evidence="1 2">DSM 21120</strain>
    </source>
</reference>
<protein>
    <recommendedName>
        <fullName evidence="3">Zinc-ribbon domain-containing protein</fullName>
    </recommendedName>
</protein>
<dbReference type="AlphaFoldDB" id="A0A1M5PFT2"/>
<dbReference type="STRING" id="1120995.SAMN02745245_00308"/>
<dbReference type="Proteomes" id="UP000184032">
    <property type="component" value="Unassembled WGS sequence"/>
</dbReference>
<name>A0A1M5PFT2_9FIRM</name>